<dbReference type="PANTHER" id="PTHR10963">
    <property type="entry name" value="GLYCOSYL HYDROLASE-RELATED"/>
    <property type="match status" value="1"/>
</dbReference>
<protein>
    <submittedName>
        <fullName evidence="2">Uncharacterized protein</fullName>
    </submittedName>
</protein>
<reference evidence="3" key="1">
    <citation type="journal article" date="2019" name="Int. J. Syst. Evol. Microbiol.">
        <title>The Global Catalogue of Microorganisms (GCM) 10K type strain sequencing project: providing services to taxonomists for standard genome sequencing and annotation.</title>
        <authorList>
            <consortium name="The Broad Institute Genomics Platform"/>
            <consortium name="The Broad Institute Genome Sequencing Center for Infectious Disease"/>
            <person name="Wu L."/>
            <person name="Ma J."/>
        </authorList>
    </citation>
    <scope>NUCLEOTIDE SEQUENCE [LARGE SCALE GENOMIC DNA]</scope>
    <source>
        <strain evidence="3">JCM 17224</strain>
    </source>
</reference>
<comment type="caution">
    <text evidence="2">The sequence shown here is derived from an EMBL/GenBank/DDBJ whole genome shotgun (WGS) entry which is preliminary data.</text>
</comment>
<name>A0ABP7SY50_9BACT</name>
<proteinExistence type="inferred from homology"/>
<evidence type="ECO:0000313" key="3">
    <source>
        <dbReference type="Proteomes" id="UP001500567"/>
    </source>
</evidence>
<dbReference type="EMBL" id="BAABDJ010000038">
    <property type="protein sequence ID" value="GAA4018173.1"/>
    <property type="molecule type" value="Genomic_DNA"/>
</dbReference>
<dbReference type="PANTHER" id="PTHR10963:SF55">
    <property type="entry name" value="GLYCOSIDE HYDROLASE FAMILY 16 PROTEIN"/>
    <property type="match status" value="1"/>
</dbReference>
<comment type="similarity">
    <text evidence="1">Belongs to the glycosyl hydrolase 16 family.</text>
</comment>
<accession>A0ABP7SY50</accession>
<dbReference type="RefSeq" id="WP_345074788.1">
    <property type="nucleotide sequence ID" value="NZ_BAABDJ010000038.1"/>
</dbReference>
<evidence type="ECO:0000256" key="1">
    <source>
        <dbReference type="ARBA" id="ARBA00006865"/>
    </source>
</evidence>
<dbReference type="Proteomes" id="UP001500567">
    <property type="component" value="Unassembled WGS sequence"/>
</dbReference>
<gene>
    <name evidence="2" type="ORF">GCM10022408_34900</name>
</gene>
<keyword evidence="3" id="KW-1185">Reference proteome</keyword>
<dbReference type="Gene3D" id="2.60.120.200">
    <property type="match status" value="1"/>
</dbReference>
<sequence length="128" mass="14361">MTQSVTLLQLRNRRAVSRKLALVGLVLLTLGGVSAGFAAPSESPLRIRPGVNELFFTLIRSKDKLRWYLAGELYYTLTPTEISPYPFNNPFYLLLNVAVGGDFDGNPAANTVFPQSMPVEWVKFYNYK</sequence>
<dbReference type="InterPro" id="IPR013320">
    <property type="entry name" value="ConA-like_dom_sf"/>
</dbReference>
<dbReference type="SUPFAM" id="SSF49899">
    <property type="entry name" value="Concanavalin A-like lectins/glucanases"/>
    <property type="match status" value="1"/>
</dbReference>
<dbReference type="InterPro" id="IPR050546">
    <property type="entry name" value="Glycosyl_Hydrlase_16"/>
</dbReference>
<organism evidence="2 3">
    <name type="scientific">Hymenobacter fastidiosus</name>
    <dbReference type="NCBI Taxonomy" id="486264"/>
    <lineage>
        <taxon>Bacteria</taxon>
        <taxon>Pseudomonadati</taxon>
        <taxon>Bacteroidota</taxon>
        <taxon>Cytophagia</taxon>
        <taxon>Cytophagales</taxon>
        <taxon>Hymenobacteraceae</taxon>
        <taxon>Hymenobacter</taxon>
    </lineage>
</organism>
<evidence type="ECO:0000313" key="2">
    <source>
        <dbReference type="EMBL" id="GAA4018173.1"/>
    </source>
</evidence>